<dbReference type="GO" id="GO:0032259">
    <property type="term" value="P:methylation"/>
    <property type="evidence" value="ECO:0007669"/>
    <property type="project" value="UniProtKB-KW"/>
</dbReference>
<accession>A0A0H5NK26</accession>
<dbReference type="GO" id="GO:0008757">
    <property type="term" value="F:S-adenosylmethionine-dependent methyltransferase activity"/>
    <property type="evidence" value="ECO:0007669"/>
    <property type="project" value="TreeGrafter"/>
</dbReference>
<organism evidence="4 5">
    <name type="scientific">Nocardia farcinica</name>
    <dbReference type="NCBI Taxonomy" id="37329"/>
    <lineage>
        <taxon>Bacteria</taxon>
        <taxon>Bacillati</taxon>
        <taxon>Actinomycetota</taxon>
        <taxon>Actinomycetes</taxon>
        <taxon>Mycobacteriales</taxon>
        <taxon>Nocardiaceae</taxon>
        <taxon>Nocardia</taxon>
    </lineage>
</organism>
<dbReference type="InterPro" id="IPR050362">
    <property type="entry name" value="Cation-dep_OMT"/>
</dbReference>
<dbReference type="PANTHER" id="PTHR10509:SF14">
    <property type="entry name" value="CAFFEOYL-COA O-METHYLTRANSFERASE 3-RELATED"/>
    <property type="match status" value="1"/>
</dbReference>
<dbReference type="EC" id="2.1.1.-" evidence="4"/>
<dbReference type="InterPro" id="IPR029063">
    <property type="entry name" value="SAM-dependent_MTases_sf"/>
</dbReference>
<dbReference type="AlphaFoldDB" id="A0A0H5NK26"/>
<reference evidence="5" key="1">
    <citation type="submission" date="2015-03" db="EMBL/GenBank/DDBJ databases">
        <authorList>
            <consortium name="Pathogen Informatics"/>
        </authorList>
    </citation>
    <scope>NUCLEOTIDE SEQUENCE [LARGE SCALE GENOMIC DNA]</scope>
    <source>
        <strain evidence="5">NCTC11134</strain>
    </source>
</reference>
<evidence type="ECO:0000256" key="2">
    <source>
        <dbReference type="ARBA" id="ARBA00022679"/>
    </source>
</evidence>
<dbReference type="InterPro" id="IPR002935">
    <property type="entry name" value="SAM_O-MeTrfase"/>
</dbReference>
<proteinExistence type="predicted"/>
<dbReference type="RefSeq" id="WP_060591599.1">
    <property type="nucleotide sequence ID" value="NZ_CP031418.1"/>
</dbReference>
<name>A0A0H5NK26_NOCFR</name>
<evidence type="ECO:0000313" key="5">
    <source>
        <dbReference type="Proteomes" id="UP000057820"/>
    </source>
</evidence>
<dbReference type="Pfam" id="PF01596">
    <property type="entry name" value="Methyltransf_3"/>
    <property type="match status" value="1"/>
</dbReference>
<dbReference type="PROSITE" id="PS51682">
    <property type="entry name" value="SAM_OMT_I"/>
    <property type="match status" value="1"/>
</dbReference>
<dbReference type="SUPFAM" id="SSF53335">
    <property type="entry name" value="S-adenosyl-L-methionine-dependent methyltransferases"/>
    <property type="match status" value="1"/>
</dbReference>
<dbReference type="Gene3D" id="3.40.50.150">
    <property type="entry name" value="Vaccinia Virus protein VP39"/>
    <property type="match status" value="1"/>
</dbReference>
<sequence length="220" mass="23495">MTTADWADVDGYLVSHLVRDPASTATLEANAAAGLPPIDVSAAQAKFLYLLGKSLGVRRVLEIGTLGGFSTLWLARAVGEQGRVVTLEYQERHARVAGANLARAGVAGRVEIRVGAAMETLPALAQERPEPFDLVFIDADKENNPNYVDWAVRLGRPGTVIVVDNVVRHGALIDEASTDSAVHASRELVELLDQDPRLDATVLQTVGAKGWDGFAFAVVD</sequence>
<dbReference type="GO" id="GO:0008171">
    <property type="term" value="F:O-methyltransferase activity"/>
    <property type="evidence" value="ECO:0007669"/>
    <property type="project" value="InterPro"/>
</dbReference>
<dbReference type="EMBL" id="LN868938">
    <property type="protein sequence ID" value="CRY75873.1"/>
    <property type="molecule type" value="Genomic_DNA"/>
</dbReference>
<keyword evidence="1 4" id="KW-0489">Methyltransferase</keyword>
<dbReference type="Proteomes" id="UP000057820">
    <property type="component" value="Chromosome 1"/>
</dbReference>
<dbReference type="CDD" id="cd02440">
    <property type="entry name" value="AdoMet_MTases"/>
    <property type="match status" value="1"/>
</dbReference>
<dbReference type="KEGG" id="nfr:ERS450000_01563"/>
<evidence type="ECO:0000256" key="3">
    <source>
        <dbReference type="ARBA" id="ARBA00022691"/>
    </source>
</evidence>
<evidence type="ECO:0000313" key="4">
    <source>
        <dbReference type="EMBL" id="CRY75873.1"/>
    </source>
</evidence>
<keyword evidence="3" id="KW-0949">S-adenosyl-L-methionine</keyword>
<gene>
    <name evidence="4" type="ORF">ERS450000_01563</name>
</gene>
<evidence type="ECO:0000256" key="1">
    <source>
        <dbReference type="ARBA" id="ARBA00022603"/>
    </source>
</evidence>
<dbReference type="PANTHER" id="PTHR10509">
    <property type="entry name" value="O-METHYLTRANSFERASE-RELATED"/>
    <property type="match status" value="1"/>
</dbReference>
<keyword evidence="2 4" id="KW-0808">Transferase</keyword>
<protein>
    <submittedName>
        <fullName evidence="4">Putative O-methyltransferase MSMEG_5073</fullName>
        <ecNumber evidence="4">2.1.1.-</ecNumber>
    </submittedName>
</protein>